<evidence type="ECO:0000256" key="1">
    <source>
        <dbReference type="SAM" id="MobiDB-lite"/>
    </source>
</evidence>
<keyword evidence="2" id="KW-0812">Transmembrane</keyword>
<accession>A0A852ZF68</accession>
<feature type="compositionally biased region" description="Low complexity" evidence="1">
    <location>
        <begin position="103"/>
        <end position="115"/>
    </location>
</feature>
<evidence type="ECO:0000313" key="4">
    <source>
        <dbReference type="Proteomes" id="UP000579605"/>
    </source>
</evidence>
<organism evidence="3 4">
    <name type="scientific">Actinopolymorpha rutila</name>
    <dbReference type="NCBI Taxonomy" id="446787"/>
    <lineage>
        <taxon>Bacteria</taxon>
        <taxon>Bacillati</taxon>
        <taxon>Actinomycetota</taxon>
        <taxon>Actinomycetes</taxon>
        <taxon>Propionibacteriales</taxon>
        <taxon>Actinopolymorphaceae</taxon>
        <taxon>Actinopolymorpha</taxon>
    </lineage>
</organism>
<dbReference type="RefSeq" id="WP_202889322.1">
    <property type="nucleotide sequence ID" value="NZ_BAAARR010000016.1"/>
</dbReference>
<protein>
    <submittedName>
        <fullName evidence="3">Uncharacterized protein</fullName>
    </submittedName>
</protein>
<dbReference type="EMBL" id="JACBZH010000001">
    <property type="protein sequence ID" value="NYH90805.1"/>
    <property type="molecule type" value="Genomic_DNA"/>
</dbReference>
<name>A0A852ZF68_9ACTN</name>
<proteinExistence type="predicted"/>
<feature type="transmembrane region" description="Helical" evidence="2">
    <location>
        <begin position="28"/>
        <end position="50"/>
    </location>
</feature>
<comment type="caution">
    <text evidence="3">The sequence shown here is derived from an EMBL/GenBank/DDBJ whole genome shotgun (WGS) entry which is preliminary data.</text>
</comment>
<reference evidence="3 4" key="1">
    <citation type="submission" date="2020-07" db="EMBL/GenBank/DDBJ databases">
        <title>Sequencing the genomes of 1000 actinobacteria strains.</title>
        <authorList>
            <person name="Klenk H.-P."/>
        </authorList>
    </citation>
    <scope>NUCLEOTIDE SEQUENCE [LARGE SCALE GENOMIC DNA]</scope>
    <source>
        <strain evidence="3 4">DSM 18448</strain>
    </source>
</reference>
<evidence type="ECO:0000256" key="2">
    <source>
        <dbReference type="SAM" id="Phobius"/>
    </source>
</evidence>
<dbReference type="Proteomes" id="UP000579605">
    <property type="component" value="Unassembled WGS sequence"/>
</dbReference>
<evidence type="ECO:0000313" key="3">
    <source>
        <dbReference type="EMBL" id="NYH90805.1"/>
    </source>
</evidence>
<feature type="region of interest" description="Disordered" evidence="1">
    <location>
        <begin position="1"/>
        <end position="21"/>
    </location>
</feature>
<keyword evidence="2" id="KW-1133">Transmembrane helix</keyword>
<sequence>MNDRQRGASRSGSAQGDGRKTKAGAFDVRVVIAGLIGFYGVVLLVMGLVADDAAARAKTGDVNANLWSGIGMVIFAAAFVIWARLRPVVVTSPESPSEDADTADTAGTRTAAGER</sequence>
<keyword evidence="2" id="KW-0472">Membrane</keyword>
<feature type="transmembrane region" description="Helical" evidence="2">
    <location>
        <begin position="62"/>
        <end position="83"/>
    </location>
</feature>
<gene>
    <name evidence="3" type="ORF">F4554_003443</name>
</gene>
<dbReference type="AlphaFoldDB" id="A0A852ZF68"/>
<feature type="region of interest" description="Disordered" evidence="1">
    <location>
        <begin position="91"/>
        <end position="115"/>
    </location>
</feature>
<keyword evidence="4" id="KW-1185">Reference proteome</keyword>